<dbReference type="InterPro" id="IPR050321">
    <property type="entry name" value="Glycosyltr_2/OpgH_subfam"/>
</dbReference>
<comment type="caution">
    <text evidence="8">The sequence shown here is derived from an EMBL/GenBank/DDBJ whole genome shotgun (WGS) entry which is preliminary data.</text>
</comment>
<dbReference type="Gene3D" id="3.90.550.10">
    <property type="entry name" value="Spore Coat Polysaccharide Biosynthesis Protein SpsA, Chain A"/>
    <property type="match status" value="1"/>
</dbReference>
<gene>
    <name evidence="8" type="ORF">GCM10010990_02460</name>
</gene>
<dbReference type="Proteomes" id="UP000612349">
    <property type="component" value="Unassembled WGS sequence"/>
</dbReference>
<dbReference type="RefSeq" id="WP_229665196.1">
    <property type="nucleotide sequence ID" value="NZ_BMIP01000001.1"/>
</dbReference>
<sequence>MVASVGLIGPVLSFLEAARLELLLFAGFWFVIGALDELAIDLCWLWLKLTGRLRRRKLAAAAPRELSAPIALFVPAWREARVIAPMLRHALAAWPHRDLRIYAGCYINDPDTRAAMEDAGGGDPRLSIVVNETPGPTTKGDCLNRCFRAMAQDEAREGFRFRAVLLHDAEDLVHPEALSLIDAELAHADFVQIPVRPETNGDSHWVAGHYCDEFTDAHAREMVVRARLGVGIPAAGVGCAFDREAMDRIARRRGGSGPFDPTALTEDYELGMLIGRAGPDGKGGSFARVRAADGSLIATRAYFPHTLDTAIRQKARWVQGIAFDGWEQLGWSRSPLEFWMRLRDRRGPLVALVLAAAYALIALTLVLRLAEWAGLHAPARLPPLVYWVMIFTTACFVWRAVVRFVLVGREYGWNEGLAAVLRIPVANVIAIISARRALGRYIGTLLGRAKVWDKTEHDRHPADKIGGRGR</sequence>
<organism evidence="8 9">
    <name type="scientific">Croceicoccus mobilis</name>
    <dbReference type="NCBI Taxonomy" id="1703339"/>
    <lineage>
        <taxon>Bacteria</taxon>
        <taxon>Pseudomonadati</taxon>
        <taxon>Pseudomonadota</taxon>
        <taxon>Alphaproteobacteria</taxon>
        <taxon>Sphingomonadales</taxon>
        <taxon>Erythrobacteraceae</taxon>
        <taxon>Croceicoccus</taxon>
    </lineage>
</organism>
<dbReference type="InterPro" id="IPR029044">
    <property type="entry name" value="Nucleotide-diphossugar_trans"/>
</dbReference>
<evidence type="ECO:0000256" key="1">
    <source>
        <dbReference type="ARBA" id="ARBA00004141"/>
    </source>
</evidence>
<reference evidence="8" key="1">
    <citation type="journal article" date="2014" name="Int. J. Syst. Evol. Microbiol.">
        <title>Complete genome sequence of Corynebacterium casei LMG S-19264T (=DSM 44701T), isolated from a smear-ripened cheese.</title>
        <authorList>
            <consortium name="US DOE Joint Genome Institute (JGI-PGF)"/>
            <person name="Walter F."/>
            <person name="Albersmeier A."/>
            <person name="Kalinowski J."/>
            <person name="Ruckert C."/>
        </authorList>
    </citation>
    <scope>NUCLEOTIDE SEQUENCE</scope>
    <source>
        <strain evidence="8">CGMCC 1.15360</strain>
    </source>
</reference>
<feature type="transmembrane region" description="Helical" evidence="7">
    <location>
        <begin position="349"/>
        <end position="369"/>
    </location>
</feature>
<name>A0A916YR29_9SPHN</name>
<protein>
    <recommendedName>
        <fullName evidence="10">Glycosyl transferase family protein</fullName>
    </recommendedName>
</protein>
<keyword evidence="3" id="KW-0808">Transferase</keyword>
<dbReference type="Pfam" id="PF13641">
    <property type="entry name" value="Glyco_tranf_2_3"/>
    <property type="match status" value="1"/>
</dbReference>
<proteinExistence type="predicted"/>
<evidence type="ECO:0000256" key="4">
    <source>
        <dbReference type="ARBA" id="ARBA00022692"/>
    </source>
</evidence>
<reference evidence="8" key="2">
    <citation type="submission" date="2020-09" db="EMBL/GenBank/DDBJ databases">
        <authorList>
            <person name="Sun Q."/>
            <person name="Zhou Y."/>
        </authorList>
    </citation>
    <scope>NUCLEOTIDE SEQUENCE</scope>
    <source>
        <strain evidence="8">CGMCC 1.15360</strain>
    </source>
</reference>
<feature type="transmembrane region" description="Helical" evidence="7">
    <location>
        <begin position="27"/>
        <end position="47"/>
    </location>
</feature>
<evidence type="ECO:0000256" key="3">
    <source>
        <dbReference type="ARBA" id="ARBA00022679"/>
    </source>
</evidence>
<dbReference type="GO" id="GO:0016020">
    <property type="term" value="C:membrane"/>
    <property type="evidence" value="ECO:0007669"/>
    <property type="project" value="UniProtKB-SubCell"/>
</dbReference>
<dbReference type="PANTHER" id="PTHR43867:SF2">
    <property type="entry name" value="CELLULOSE SYNTHASE CATALYTIC SUBUNIT A [UDP-FORMING]"/>
    <property type="match status" value="1"/>
</dbReference>
<evidence type="ECO:0000313" key="9">
    <source>
        <dbReference type="Proteomes" id="UP000612349"/>
    </source>
</evidence>
<keyword evidence="5 7" id="KW-1133">Transmembrane helix</keyword>
<evidence type="ECO:0008006" key="10">
    <source>
        <dbReference type="Google" id="ProtNLM"/>
    </source>
</evidence>
<dbReference type="GO" id="GO:0016757">
    <property type="term" value="F:glycosyltransferase activity"/>
    <property type="evidence" value="ECO:0007669"/>
    <property type="project" value="UniProtKB-KW"/>
</dbReference>
<evidence type="ECO:0000256" key="5">
    <source>
        <dbReference type="ARBA" id="ARBA00022989"/>
    </source>
</evidence>
<dbReference type="SUPFAM" id="SSF53448">
    <property type="entry name" value="Nucleotide-diphospho-sugar transferases"/>
    <property type="match status" value="1"/>
</dbReference>
<keyword evidence="9" id="KW-1185">Reference proteome</keyword>
<accession>A0A916YR29</accession>
<keyword evidence="6 7" id="KW-0472">Membrane</keyword>
<evidence type="ECO:0000256" key="2">
    <source>
        <dbReference type="ARBA" id="ARBA00022676"/>
    </source>
</evidence>
<dbReference type="EMBL" id="BMIP01000001">
    <property type="protein sequence ID" value="GGD56758.1"/>
    <property type="molecule type" value="Genomic_DNA"/>
</dbReference>
<evidence type="ECO:0000256" key="6">
    <source>
        <dbReference type="ARBA" id="ARBA00023136"/>
    </source>
</evidence>
<keyword evidence="4 7" id="KW-0812">Transmembrane</keyword>
<keyword evidence="2" id="KW-0328">Glycosyltransferase</keyword>
<feature type="transmembrane region" description="Helical" evidence="7">
    <location>
        <begin position="384"/>
        <end position="406"/>
    </location>
</feature>
<dbReference type="NCBIfam" id="NF011307">
    <property type="entry name" value="PRK14716.1-5"/>
    <property type="match status" value="1"/>
</dbReference>
<comment type="subcellular location">
    <subcellularLocation>
        <location evidence="1">Membrane</location>
        <topology evidence="1">Multi-pass membrane protein</topology>
    </subcellularLocation>
</comment>
<evidence type="ECO:0000313" key="8">
    <source>
        <dbReference type="EMBL" id="GGD56758.1"/>
    </source>
</evidence>
<dbReference type="PANTHER" id="PTHR43867">
    <property type="entry name" value="CELLULOSE SYNTHASE CATALYTIC SUBUNIT A [UDP-FORMING]"/>
    <property type="match status" value="1"/>
</dbReference>
<dbReference type="AlphaFoldDB" id="A0A916YR29"/>
<evidence type="ECO:0000256" key="7">
    <source>
        <dbReference type="SAM" id="Phobius"/>
    </source>
</evidence>